<dbReference type="Gene3D" id="2.170.130.10">
    <property type="entry name" value="TonB-dependent receptor, plug domain"/>
    <property type="match status" value="1"/>
</dbReference>
<keyword evidence="3" id="KW-0998">Cell outer membrane</keyword>
<evidence type="ECO:0000256" key="3">
    <source>
        <dbReference type="ARBA" id="ARBA00023237"/>
    </source>
</evidence>
<evidence type="ECO:0000256" key="2">
    <source>
        <dbReference type="ARBA" id="ARBA00023136"/>
    </source>
</evidence>
<sequence length="929" mass="106494">MITKQRLFVLLFYLFTVLPFSFAAIIKGVVIDKVTQEPLVGATVQILSSSAATITNMDGQFELNTDKKGSVSIEVRYLGYRSERLDGINVQSKDLIEFKLEQDEHLLDEVSVTAHQPRSSDIGMLTAQRNSLVVQSGVSAQQIKRTQDSDASEVIRRIPGISIIDDKFVMVRGLSQRYNNVWINQGAVPSSEADSRAFSFDIIPSSQLDNMVIVKSAAPQYPADFTGGFIQITTKSIPESNSLSISLGSSINSEAHYKNFYSSKSGKTDFLGFDSSLRPLQNGIHTAMNTFEGYPEAIDLLNNKLNNDWQVKKRTPVGDMKFNLAYNRAWQWNNGEELGLLASANYSNSYKAYRNMENSLFGSYDEVNNHPVYLRQSTDNQFTNDVKMGFLLNLAFRLNPTHLFEFKNSFNQLGKNRYTTREGYDAQSNQEQSMEYYYSARSIYNTQFTGKHDFKENSLDWTVGYAFANRNLPDRKRILLNDELEQGKIGLTSGSDISREFTYLVEHIGSLNINYDHQFHWGNLNPLMKVGVYGEYRTRKYDTRLFYFNWNYGENTLPQGFRYLPILEELLIPSNYAYDKFYLQEQVNKINDYKGNNTHMAGYLAWNVPIQKFTLFAGVRYEYNRMELISNTKAHEKSEISTYYTYRDFFPSANLSYDFNDKHQLRLAYGRTVNRPEFRELSSSVFYDFELASNVQGNSELKPAYIHNLDLRYEYYPSSAELVSLSLFYKHFSNPIEWTYTVNGGTNLTYSYANAHAAKNYGIELEFRKNLDFIGLPNFSLNFNGALIKSNVDFEKGSKEKNRAMQGQSPYLINTGLFYNNPDWGFNAAILYNRIGKRIVGVGRSVGTVGGENTSDIPNSYEMPRNSLDLTLGKQFKSWEFKVYAKDIIADKVIFKQIDENKDKNRMDEITKSYKPGRSFGFSIGYAFK</sequence>
<dbReference type="SUPFAM" id="SSF49464">
    <property type="entry name" value="Carboxypeptidase regulatory domain-like"/>
    <property type="match status" value="1"/>
</dbReference>
<dbReference type="EMBL" id="CM001167">
    <property type="protein sequence ID" value="EGJ71656.1"/>
    <property type="molecule type" value="Genomic_DNA"/>
</dbReference>
<comment type="similarity">
    <text evidence="4">Belongs to the TonB-dependent receptor family.</text>
</comment>
<dbReference type="PANTHER" id="PTHR40980:SF5">
    <property type="entry name" value="TONB-DEPENDENT RECEPTOR"/>
    <property type="match status" value="1"/>
</dbReference>
<dbReference type="Pfam" id="PF00593">
    <property type="entry name" value="TonB_dep_Rec_b-barrel"/>
    <property type="match status" value="1"/>
</dbReference>
<dbReference type="InterPro" id="IPR012910">
    <property type="entry name" value="Plug_dom"/>
</dbReference>
<evidence type="ECO:0000313" key="8">
    <source>
        <dbReference type="Proteomes" id="UP000018439"/>
    </source>
</evidence>
<dbReference type="STRING" id="679937.Bcop_1461"/>
<dbReference type="GO" id="GO:0009279">
    <property type="term" value="C:cell outer membrane"/>
    <property type="evidence" value="ECO:0007669"/>
    <property type="project" value="UniProtKB-SubCell"/>
</dbReference>
<feature type="domain" description="TonB-dependent receptor plug" evidence="6">
    <location>
        <begin position="134"/>
        <end position="228"/>
    </location>
</feature>
<dbReference type="Gene3D" id="2.40.170.20">
    <property type="entry name" value="TonB-dependent receptor, beta-barrel domain"/>
    <property type="match status" value="1"/>
</dbReference>
<dbReference type="Proteomes" id="UP000018439">
    <property type="component" value="Chromosome"/>
</dbReference>
<dbReference type="PANTHER" id="PTHR40980">
    <property type="entry name" value="PLUG DOMAIN-CONTAINING PROTEIN"/>
    <property type="match status" value="1"/>
</dbReference>
<name>F3ZPR9_9BACE</name>
<dbReference type="OrthoDB" id="9768470at2"/>
<dbReference type="SUPFAM" id="SSF56935">
    <property type="entry name" value="Porins"/>
    <property type="match status" value="1"/>
</dbReference>
<dbReference type="eggNOG" id="COG4771">
    <property type="taxonomic scope" value="Bacteria"/>
</dbReference>
<evidence type="ECO:0000259" key="6">
    <source>
        <dbReference type="Pfam" id="PF07715"/>
    </source>
</evidence>
<proteinExistence type="inferred from homology"/>
<dbReference type="Pfam" id="PF13715">
    <property type="entry name" value="CarbopepD_reg_2"/>
    <property type="match status" value="1"/>
</dbReference>
<dbReference type="InterPro" id="IPR037066">
    <property type="entry name" value="Plug_dom_sf"/>
</dbReference>
<gene>
    <name evidence="7" type="ORF">Bcop_1461</name>
</gene>
<keyword evidence="7" id="KW-0675">Receptor</keyword>
<dbReference type="InterPro" id="IPR000531">
    <property type="entry name" value="Beta-barrel_TonB"/>
</dbReference>
<evidence type="ECO:0000256" key="4">
    <source>
        <dbReference type="RuleBase" id="RU003357"/>
    </source>
</evidence>
<dbReference type="HOGENOM" id="CLU_006935_0_0_10"/>
<keyword evidence="8" id="KW-1185">Reference proteome</keyword>
<dbReference type="Pfam" id="PF07715">
    <property type="entry name" value="Plug"/>
    <property type="match status" value="1"/>
</dbReference>
<keyword evidence="4" id="KW-0798">TonB box</keyword>
<accession>F3ZPR9</accession>
<evidence type="ECO:0000256" key="1">
    <source>
        <dbReference type="ARBA" id="ARBA00004442"/>
    </source>
</evidence>
<dbReference type="InterPro" id="IPR036942">
    <property type="entry name" value="Beta-barrel_TonB_sf"/>
</dbReference>
<reference evidence="7 8" key="1">
    <citation type="journal article" date="2011" name="Stand. Genomic Sci.">
        <title>Non-contiguous finished genome sequence of Bacteroides coprosuis type strain (PC139).</title>
        <authorList>
            <person name="Land M."/>
            <person name="Held B."/>
            <person name="Gronow S."/>
            <person name="Abt B."/>
            <person name="Lucas S."/>
            <person name="Del Rio T.G."/>
            <person name="Nolan M."/>
            <person name="Tice H."/>
            <person name="Cheng J.F."/>
            <person name="Pitluck S."/>
            <person name="Liolios K."/>
            <person name="Pagani I."/>
            <person name="Ivanova N."/>
            <person name="Mavromatis K."/>
            <person name="Mikhailova N."/>
            <person name="Pati A."/>
            <person name="Tapia R."/>
            <person name="Han C."/>
            <person name="Goodwin L."/>
            <person name="Chen A."/>
            <person name="Palaniappan K."/>
            <person name="Hauser L."/>
            <person name="Brambilla E.M."/>
            <person name="Rohde M."/>
            <person name="Goker M."/>
            <person name="Detter J.C."/>
            <person name="Woyke T."/>
            <person name="Bristow J."/>
            <person name="Eisen J.A."/>
            <person name="Markowitz V."/>
            <person name="Hugenholtz P."/>
            <person name="Kyrpides N.C."/>
            <person name="Klenk H.P."/>
            <person name="Lapidus A."/>
        </authorList>
    </citation>
    <scope>NUCLEOTIDE SEQUENCE [LARGE SCALE GENOMIC DNA]</scope>
    <source>
        <strain evidence="7 8">DSM 18011</strain>
    </source>
</reference>
<protein>
    <submittedName>
        <fullName evidence="7">TonB-dependent receptor</fullName>
    </submittedName>
</protein>
<dbReference type="Gene3D" id="2.60.40.1120">
    <property type="entry name" value="Carboxypeptidase-like, regulatory domain"/>
    <property type="match status" value="1"/>
</dbReference>
<dbReference type="AlphaFoldDB" id="F3ZPR9"/>
<dbReference type="InterPro" id="IPR008969">
    <property type="entry name" value="CarboxyPept-like_regulatory"/>
</dbReference>
<evidence type="ECO:0000313" key="7">
    <source>
        <dbReference type="EMBL" id="EGJ71656.1"/>
    </source>
</evidence>
<feature type="domain" description="TonB-dependent receptor-like beta-barrel" evidence="5">
    <location>
        <begin position="423"/>
        <end position="877"/>
    </location>
</feature>
<comment type="subcellular location">
    <subcellularLocation>
        <location evidence="1 4">Cell outer membrane</location>
    </subcellularLocation>
</comment>
<evidence type="ECO:0000259" key="5">
    <source>
        <dbReference type="Pfam" id="PF00593"/>
    </source>
</evidence>
<keyword evidence="2 4" id="KW-0472">Membrane</keyword>
<organism evidence="7 8">
    <name type="scientific">Bacteroides coprosuis DSM 18011</name>
    <dbReference type="NCBI Taxonomy" id="679937"/>
    <lineage>
        <taxon>Bacteria</taxon>
        <taxon>Pseudomonadati</taxon>
        <taxon>Bacteroidota</taxon>
        <taxon>Bacteroidia</taxon>
        <taxon>Bacteroidales</taxon>
        <taxon>Bacteroidaceae</taxon>
        <taxon>Bacteroides</taxon>
    </lineage>
</organism>